<dbReference type="PROSITE" id="PS50003">
    <property type="entry name" value="PH_DOMAIN"/>
    <property type="match status" value="1"/>
</dbReference>
<feature type="domain" description="PH" evidence="1">
    <location>
        <begin position="1"/>
        <end position="109"/>
    </location>
</feature>
<evidence type="ECO:0000259" key="1">
    <source>
        <dbReference type="PROSITE" id="PS50003"/>
    </source>
</evidence>
<sequence length="113" mass="13329">MIHKEHALSHLIARTKAANEKETVKFARLKDDLELSFFTATFDERPESTFVIHGYYLEEHEADDGNSAIFEISHRSQFRSDRHEHSIKFRVDREDSRKKWPNALNRALTTTKE</sequence>
<name>A0AAF3ETM9_9BILA</name>
<dbReference type="AlphaFoldDB" id="A0AAF3ETM9"/>
<dbReference type="Gene3D" id="2.30.29.30">
    <property type="entry name" value="Pleckstrin-homology domain (PH domain)/Phosphotyrosine-binding domain (PTB)"/>
    <property type="match status" value="1"/>
</dbReference>
<evidence type="ECO:0000313" key="3">
    <source>
        <dbReference type="WBParaSite" id="MBELARI_LOCUS1752"/>
    </source>
</evidence>
<dbReference type="SUPFAM" id="SSF50729">
    <property type="entry name" value="PH domain-like"/>
    <property type="match status" value="1"/>
</dbReference>
<keyword evidence="2" id="KW-1185">Reference proteome</keyword>
<accession>A0AAF3ETM9</accession>
<organism evidence="2 3">
    <name type="scientific">Mesorhabditis belari</name>
    <dbReference type="NCBI Taxonomy" id="2138241"/>
    <lineage>
        <taxon>Eukaryota</taxon>
        <taxon>Metazoa</taxon>
        <taxon>Ecdysozoa</taxon>
        <taxon>Nematoda</taxon>
        <taxon>Chromadorea</taxon>
        <taxon>Rhabditida</taxon>
        <taxon>Rhabditina</taxon>
        <taxon>Rhabditomorpha</taxon>
        <taxon>Rhabditoidea</taxon>
        <taxon>Rhabditidae</taxon>
        <taxon>Mesorhabditinae</taxon>
        <taxon>Mesorhabditis</taxon>
    </lineage>
</organism>
<dbReference type="Pfam" id="PF00169">
    <property type="entry name" value="PH"/>
    <property type="match status" value="1"/>
</dbReference>
<proteinExistence type="predicted"/>
<dbReference type="InterPro" id="IPR001849">
    <property type="entry name" value="PH_domain"/>
</dbReference>
<protein>
    <recommendedName>
        <fullName evidence="1">PH domain-containing protein</fullName>
    </recommendedName>
</protein>
<dbReference type="InterPro" id="IPR011993">
    <property type="entry name" value="PH-like_dom_sf"/>
</dbReference>
<dbReference type="WBParaSite" id="MBELARI_LOCUS1752">
    <property type="protein sequence ID" value="MBELARI_LOCUS1752"/>
    <property type="gene ID" value="MBELARI_LOCUS1752"/>
</dbReference>
<evidence type="ECO:0000313" key="2">
    <source>
        <dbReference type="Proteomes" id="UP000887575"/>
    </source>
</evidence>
<reference evidence="3" key="1">
    <citation type="submission" date="2024-02" db="UniProtKB">
        <authorList>
            <consortium name="WormBaseParasite"/>
        </authorList>
    </citation>
    <scope>IDENTIFICATION</scope>
</reference>
<dbReference type="Proteomes" id="UP000887575">
    <property type="component" value="Unassembled WGS sequence"/>
</dbReference>